<dbReference type="Gene3D" id="3.50.50.60">
    <property type="entry name" value="FAD/NAD(P)-binding domain"/>
    <property type="match status" value="1"/>
</dbReference>
<dbReference type="InterPro" id="IPR006311">
    <property type="entry name" value="TAT_signal"/>
</dbReference>
<dbReference type="SUPFAM" id="SSF56425">
    <property type="entry name" value="Succinate dehydrogenase/fumarate reductase flavoprotein, catalytic domain"/>
    <property type="match status" value="1"/>
</dbReference>
<dbReference type="Pfam" id="PF00890">
    <property type="entry name" value="FAD_binding_2"/>
    <property type="match status" value="1"/>
</dbReference>
<dbReference type="Proteomes" id="UP000786989">
    <property type="component" value="Unassembled WGS sequence"/>
</dbReference>
<dbReference type="InterPro" id="IPR019546">
    <property type="entry name" value="TAT_signal_bac_arc"/>
</dbReference>
<gene>
    <name evidence="7" type="ORF">K8U77_09880</name>
</gene>
<evidence type="ECO:0000256" key="3">
    <source>
        <dbReference type="ARBA" id="ARBA00022827"/>
    </source>
</evidence>
<dbReference type="PANTHER" id="PTHR43400">
    <property type="entry name" value="FUMARATE REDUCTASE"/>
    <property type="match status" value="1"/>
</dbReference>
<name>A0A9D3A2F4_9ACTN</name>
<dbReference type="AlphaFoldDB" id="A0A9D3A2F4"/>
<dbReference type="InterPro" id="IPR027477">
    <property type="entry name" value="Succ_DH/fumarate_Rdtase_cat_sf"/>
</dbReference>
<comment type="caution">
    <text evidence="7">The sequence shown here is derived from an EMBL/GenBank/DDBJ whole genome shotgun (WGS) entry which is preliminary data.</text>
</comment>
<evidence type="ECO:0000313" key="8">
    <source>
        <dbReference type="Proteomes" id="UP000786989"/>
    </source>
</evidence>
<dbReference type="NCBIfam" id="TIGR01409">
    <property type="entry name" value="TAT_signal_seq"/>
    <property type="match status" value="1"/>
</dbReference>
<dbReference type="PANTHER" id="PTHR43400:SF7">
    <property type="entry name" value="FAD-DEPENDENT OXIDOREDUCTASE 2 FAD BINDING DOMAIN-CONTAINING PROTEIN"/>
    <property type="match status" value="1"/>
</dbReference>
<comment type="cofactor">
    <cofactor evidence="1">
        <name>FAD</name>
        <dbReference type="ChEBI" id="CHEBI:57692"/>
    </cofactor>
</comment>
<keyword evidence="3" id="KW-0274">FAD</keyword>
<evidence type="ECO:0000256" key="4">
    <source>
        <dbReference type="ARBA" id="ARBA00023002"/>
    </source>
</evidence>
<dbReference type="GO" id="GO:0033765">
    <property type="term" value="F:steroid dehydrogenase activity, acting on the CH-CH group of donors"/>
    <property type="evidence" value="ECO:0007669"/>
    <property type="project" value="UniProtKB-ARBA"/>
</dbReference>
<evidence type="ECO:0000313" key="7">
    <source>
        <dbReference type="EMBL" id="HJF66405.1"/>
    </source>
</evidence>
<dbReference type="PROSITE" id="PS51318">
    <property type="entry name" value="TAT"/>
    <property type="match status" value="1"/>
</dbReference>
<dbReference type="Pfam" id="PF10518">
    <property type="entry name" value="TAT_signal"/>
    <property type="match status" value="1"/>
</dbReference>
<dbReference type="Gene3D" id="3.90.700.10">
    <property type="entry name" value="Succinate dehydrogenase/fumarate reductase flavoprotein, catalytic domain"/>
    <property type="match status" value="1"/>
</dbReference>
<reference evidence="7" key="1">
    <citation type="journal article" date="2021" name="PeerJ">
        <title>Extensive microbial diversity within the chicken gut microbiome revealed by metagenomics and culture.</title>
        <authorList>
            <person name="Gilroy R."/>
            <person name="Ravi A."/>
            <person name="Getino M."/>
            <person name="Pursley I."/>
            <person name="Horton D.L."/>
            <person name="Alikhan N.F."/>
            <person name="Baker D."/>
            <person name="Gharbi K."/>
            <person name="Hall N."/>
            <person name="Watson M."/>
            <person name="Adriaenssens E.M."/>
            <person name="Foster-Nyarko E."/>
            <person name="Jarju S."/>
            <person name="Secka A."/>
            <person name="Antonio M."/>
            <person name="Oren A."/>
            <person name="Chaudhuri R.R."/>
            <person name="La Ragione R."/>
            <person name="Hildebrand F."/>
            <person name="Pallen M.J."/>
        </authorList>
    </citation>
    <scope>NUCLEOTIDE SEQUENCE</scope>
    <source>
        <strain evidence="7">ChiGjej6B6-11269</strain>
    </source>
</reference>
<evidence type="ECO:0000259" key="6">
    <source>
        <dbReference type="Pfam" id="PF00890"/>
    </source>
</evidence>
<proteinExistence type="predicted"/>
<reference evidence="7" key="2">
    <citation type="submission" date="2021-09" db="EMBL/GenBank/DDBJ databases">
        <authorList>
            <person name="Gilroy R."/>
        </authorList>
    </citation>
    <scope>NUCLEOTIDE SEQUENCE</scope>
    <source>
        <strain evidence="7">ChiGjej6B6-11269</strain>
    </source>
</reference>
<keyword evidence="4" id="KW-0560">Oxidoreductase</keyword>
<dbReference type="InterPro" id="IPR036188">
    <property type="entry name" value="FAD/NAD-bd_sf"/>
</dbReference>
<evidence type="ECO:0000256" key="5">
    <source>
        <dbReference type="SAM" id="SignalP"/>
    </source>
</evidence>
<dbReference type="InterPro" id="IPR050315">
    <property type="entry name" value="FAD-oxidoreductase_2"/>
</dbReference>
<keyword evidence="5" id="KW-0732">Signal</keyword>
<dbReference type="EMBL" id="DYWI01000195">
    <property type="protein sequence ID" value="HJF66405.1"/>
    <property type="molecule type" value="Genomic_DNA"/>
</dbReference>
<protein>
    <submittedName>
        <fullName evidence="7">FAD-dependent oxidoreductase</fullName>
    </submittedName>
</protein>
<sequence length="524" mass="56568">MATINLSRRNFLRGAGATAAAVAAAGMLAGCGPQTSGSNTNSTEAETTATTYEPAETMDVDIVVVGGGASGVAATVQAAELGANTLLLEKNSKCGGNGQLTEGMFALNSQMQKDQGTGDDVTFRQIIAAEQEFFNYRINALLWKDMVEASGDDIDWMASHGVKFSGVIDNYHGLGQFDCFHWFEDGKGSNYIDPMVASAESLGATVMTETSALDLIIDNGQVKGLYAEKSDGSILQVNAKAVILCSGGYAQNEEIMLERGWDLTYSTNNGIEGHDGDGLRMAISAGANDVSRERCFLREAYSYGIDFFATMSQTIHRGGPVLWVNEDAERYTNENCGHFVPQCVGNAVHTQNASYQILSQEIIDYFVTANDYPELPADLDEAAEACPGENFYKADTIAELAEKQGLDATTLQATIDRYNELCDKGEDDDFDKESELLIPVKTGPFYIMRQDMAFWTSIGGIDSNRKMEVITAKGEPIPGLYSAGTDCCNLYRETYTMSIPASCNANNCYSGRTAAKNAYETCVQ</sequence>
<feature type="signal peptide" evidence="5">
    <location>
        <begin position="1"/>
        <end position="29"/>
    </location>
</feature>
<dbReference type="SUPFAM" id="SSF51905">
    <property type="entry name" value="FAD/NAD(P)-binding domain"/>
    <property type="match status" value="1"/>
</dbReference>
<feature type="domain" description="FAD-dependent oxidoreductase 2 FAD-binding" evidence="6">
    <location>
        <begin position="61"/>
        <end position="495"/>
    </location>
</feature>
<evidence type="ECO:0000256" key="2">
    <source>
        <dbReference type="ARBA" id="ARBA00022630"/>
    </source>
</evidence>
<evidence type="ECO:0000256" key="1">
    <source>
        <dbReference type="ARBA" id="ARBA00001974"/>
    </source>
</evidence>
<keyword evidence="2" id="KW-0285">Flavoprotein</keyword>
<feature type="chain" id="PRO_5039111107" evidence="5">
    <location>
        <begin position="30"/>
        <end position="524"/>
    </location>
</feature>
<accession>A0A9D3A2F4</accession>
<organism evidence="7 8">
    <name type="scientific">Slackia equolifaciens</name>
    <dbReference type="NCBI Taxonomy" id="498718"/>
    <lineage>
        <taxon>Bacteria</taxon>
        <taxon>Bacillati</taxon>
        <taxon>Actinomycetota</taxon>
        <taxon>Coriobacteriia</taxon>
        <taxon>Eggerthellales</taxon>
        <taxon>Eggerthellaceae</taxon>
        <taxon>Slackia</taxon>
    </lineage>
</organism>
<dbReference type="InterPro" id="IPR003953">
    <property type="entry name" value="FAD-dep_OxRdtase_2_FAD-bd"/>
</dbReference>